<organism evidence="2 3">
    <name type="scientific">Tessaracoccus flavescens</name>
    <dbReference type="NCBI Taxonomy" id="399497"/>
    <lineage>
        <taxon>Bacteria</taxon>
        <taxon>Bacillati</taxon>
        <taxon>Actinomycetota</taxon>
        <taxon>Actinomycetes</taxon>
        <taxon>Propionibacteriales</taxon>
        <taxon>Propionibacteriaceae</taxon>
        <taxon>Tessaracoccus</taxon>
    </lineage>
</organism>
<evidence type="ECO:0000256" key="1">
    <source>
        <dbReference type="SAM" id="Phobius"/>
    </source>
</evidence>
<proteinExistence type="predicted"/>
<dbReference type="STRING" id="399497.BW733_10220"/>
<keyword evidence="3" id="KW-1185">Reference proteome</keyword>
<keyword evidence="1" id="KW-0472">Membrane</keyword>
<evidence type="ECO:0000313" key="3">
    <source>
        <dbReference type="Proteomes" id="UP000188235"/>
    </source>
</evidence>
<dbReference type="OrthoDB" id="4227382at2"/>
<dbReference type="RefSeq" id="WP_077350184.1">
    <property type="nucleotide sequence ID" value="NZ_CP019607.1"/>
</dbReference>
<dbReference type="AlphaFoldDB" id="A0A1Q2CYI5"/>
<protein>
    <submittedName>
        <fullName evidence="2">Uncharacterized protein</fullName>
    </submittedName>
</protein>
<dbReference type="Proteomes" id="UP000188235">
    <property type="component" value="Chromosome"/>
</dbReference>
<keyword evidence="1" id="KW-1133">Transmembrane helix</keyword>
<accession>A0A1Q2CYI5</accession>
<evidence type="ECO:0000313" key="2">
    <source>
        <dbReference type="EMBL" id="AQP51148.1"/>
    </source>
</evidence>
<keyword evidence="1" id="KW-0812">Transmembrane</keyword>
<feature type="transmembrane region" description="Helical" evidence="1">
    <location>
        <begin position="47"/>
        <end position="65"/>
    </location>
</feature>
<dbReference type="KEGG" id="tfa:BW733_10220"/>
<sequence>MRDWVSYLLWLLVGAGARRHRVHRGLRAPGHGGGLVVAILYSKGRGAAGLLLGAGLVLMYVAFLHRQGPGEVCTSDAVSTTCVDQLNPWPFLAVGAILALLGIGLQALARRRSAT</sequence>
<gene>
    <name evidence="2" type="ORF">BW733_10220</name>
</gene>
<dbReference type="EMBL" id="CP019607">
    <property type="protein sequence ID" value="AQP51148.1"/>
    <property type="molecule type" value="Genomic_DNA"/>
</dbReference>
<feature type="transmembrane region" description="Helical" evidence="1">
    <location>
        <begin position="89"/>
        <end position="109"/>
    </location>
</feature>
<name>A0A1Q2CYI5_9ACTN</name>
<reference evidence="2 3" key="1">
    <citation type="journal article" date="2008" name="Int. J. Syst. Evol. Microbiol.">
        <title>Tessaracoccus flavescens sp. nov., isolated from marine sediment.</title>
        <authorList>
            <person name="Lee D.W."/>
            <person name="Lee S.D."/>
        </authorList>
    </citation>
    <scope>NUCLEOTIDE SEQUENCE [LARGE SCALE GENOMIC DNA]</scope>
    <source>
        <strain evidence="2 3">SST-39T</strain>
    </source>
</reference>